<name>A0A1R1LJQ8_9MICC</name>
<proteinExistence type="predicted"/>
<organism evidence="1 2">
    <name type="scientific">Tersicoccus phoenicis</name>
    <dbReference type="NCBI Taxonomy" id="554083"/>
    <lineage>
        <taxon>Bacteria</taxon>
        <taxon>Bacillati</taxon>
        <taxon>Actinomycetota</taxon>
        <taxon>Actinomycetes</taxon>
        <taxon>Micrococcales</taxon>
        <taxon>Micrococcaceae</taxon>
        <taxon>Tersicoccus</taxon>
    </lineage>
</organism>
<keyword evidence="1" id="KW-0418">Kinase</keyword>
<dbReference type="GO" id="GO:0016301">
    <property type="term" value="F:kinase activity"/>
    <property type="evidence" value="ECO:0007669"/>
    <property type="project" value="UniProtKB-KW"/>
</dbReference>
<dbReference type="PANTHER" id="PTHR10285">
    <property type="entry name" value="URIDINE KINASE"/>
    <property type="match status" value="1"/>
</dbReference>
<evidence type="ECO:0000313" key="1">
    <source>
        <dbReference type="EMBL" id="OMH27767.1"/>
    </source>
</evidence>
<dbReference type="SUPFAM" id="SSF52540">
    <property type="entry name" value="P-loop containing nucleoside triphosphate hydrolases"/>
    <property type="match status" value="1"/>
</dbReference>
<dbReference type="InterPro" id="IPR027417">
    <property type="entry name" value="P-loop_NTPase"/>
</dbReference>
<sequence length="208" mass="21832">MRRFDDAVGTAVAADRRLLLGLTGAPGAGKSTLAERLVARARTAHGPASAVVLAMDGFHLANALLTAIGRRDRKGAPDTFDDAGFAALLARVRHPVAGRTVYAPRFDRELDEPIGSAVPIPAACPVVVVEGNYLLAADGAWPDAATCLDEVWHLALPTADRQERLVARHVRHGMTPAAARNWVLGPDEANAVLIDASAARADAVVTVD</sequence>
<dbReference type="AlphaFoldDB" id="A0A1R1LJQ8"/>
<dbReference type="Proteomes" id="UP000187085">
    <property type="component" value="Unassembled WGS sequence"/>
</dbReference>
<reference evidence="1 2" key="1">
    <citation type="submission" date="2016-12" db="EMBL/GenBank/DDBJ databases">
        <title>Draft genome of Tersicoccus phoenicis 1P05MA.</title>
        <authorList>
            <person name="Nakajima Y."/>
            <person name="Yoshizawa S."/>
            <person name="Nakamura K."/>
            <person name="Ogura Y."/>
            <person name="Hayashi T."/>
            <person name="Kogure K."/>
        </authorList>
    </citation>
    <scope>NUCLEOTIDE SEQUENCE [LARGE SCALE GENOMIC DNA]</scope>
    <source>
        <strain evidence="1 2">1p05MA</strain>
    </source>
</reference>
<keyword evidence="1" id="KW-0808">Transferase</keyword>
<comment type="caution">
    <text evidence="1">The sequence shown here is derived from an EMBL/GenBank/DDBJ whole genome shotgun (WGS) entry which is preliminary data.</text>
</comment>
<gene>
    <name evidence="1" type="ORF">BKD30_02990</name>
</gene>
<dbReference type="EMBL" id="MRDE01000016">
    <property type="protein sequence ID" value="OMH27767.1"/>
    <property type="molecule type" value="Genomic_DNA"/>
</dbReference>
<protein>
    <submittedName>
        <fullName evidence="1">Nucleoside/nucleotide kinase family protein</fullName>
    </submittedName>
</protein>
<dbReference type="Gene3D" id="3.40.50.300">
    <property type="entry name" value="P-loop containing nucleotide triphosphate hydrolases"/>
    <property type="match status" value="2"/>
</dbReference>
<dbReference type="STRING" id="554083.BKD30_02990"/>
<dbReference type="NCBIfam" id="NF006743">
    <property type="entry name" value="PRK09270.1-2"/>
    <property type="match status" value="1"/>
</dbReference>
<keyword evidence="2" id="KW-1185">Reference proteome</keyword>
<accession>A0A1R1LJQ8</accession>
<evidence type="ECO:0000313" key="2">
    <source>
        <dbReference type="Proteomes" id="UP000187085"/>
    </source>
</evidence>